<gene>
    <name evidence="1" type="ORF">Pcinc_008957</name>
</gene>
<keyword evidence="2" id="KW-1185">Reference proteome</keyword>
<dbReference type="EMBL" id="JAWQEG010000659">
    <property type="protein sequence ID" value="KAK3886921.1"/>
    <property type="molecule type" value="Genomic_DNA"/>
</dbReference>
<dbReference type="Proteomes" id="UP001286313">
    <property type="component" value="Unassembled WGS sequence"/>
</dbReference>
<proteinExistence type="predicted"/>
<dbReference type="AlphaFoldDB" id="A0AAE1G8A0"/>
<comment type="caution">
    <text evidence="1">The sequence shown here is derived from an EMBL/GenBank/DDBJ whole genome shotgun (WGS) entry which is preliminary data.</text>
</comment>
<accession>A0AAE1G8A0</accession>
<evidence type="ECO:0000313" key="1">
    <source>
        <dbReference type="EMBL" id="KAK3886921.1"/>
    </source>
</evidence>
<reference evidence="1" key="1">
    <citation type="submission" date="2023-10" db="EMBL/GenBank/DDBJ databases">
        <title>Genome assemblies of two species of porcelain crab, Petrolisthes cinctipes and Petrolisthes manimaculis (Anomura: Porcellanidae).</title>
        <authorList>
            <person name="Angst P."/>
        </authorList>
    </citation>
    <scope>NUCLEOTIDE SEQUENCE</scope>
    <source>
        <strain evidence="1">PB745_01</strain>
        <tissue evidence="1">Gill</tissue>
    </source>
</reference>
<protein>
    <submittedName>
        <fullName evidence="1">Uncharacterized protein</fullName>
    </submittedName>
</protein>
<organism evidence="1 2">
    <name type="scientific">Petrolisthes cinctipes</name>
    <name type="common">Flat porcelain crab</name>
    <dbReference type="NCBI Taxonomy" id="88211"/>
    <lineage>
        <taxon>Eukaryota</taxon>
        <taxon>Metazoa</taxon>
        <taxon>Ecdysozoa</taxon>
        <taxon>Arthropoda</taxon>
        <taxon>Crustacea</taxon>
        <taxon>Multicrustacea</taxon>
        <taxon>Malacostraca</taxon>
        <taxon>Eumalacostraca</taxon>
        <taxon>Eucarida</taxon>
        <taxon>Decapoda</taxon>
        <taxon>Pleocyemata</taxon>
        <taxon>Anomura</taxon>
        <taxon>Galatheoidea</taxon>
        <taxon>Porcellanidae</taxon>
        <taxon>Petrolisthes</taxon>
    </lineage>
</organism>
<sequence>MYHRLQAWRANLLCQTPLIKAGLSVKEVGLHGNVGTAASVPAILPVFHPACTSIPTCFPTVGWWPERPCRTREMKMEKWDSKKEGTGK</sequence>
<name>A0AAE1G8A0_PETCI</name>
<evidence type="ECO:0000313" key="2">
    <source>
        <dbReference type="Proteomes" id="UP001286313"/>
    </source>
</evidence>